<evidence type="ECO:0000256" key="1">
    <source>
        <dbReference type="SAM" id="MobiDB-lite"/>
    </source>
</evidence>
<dbReference type="AlphaFoldDB" id="A0A8J6NSU7"/>
<name>A0A8J6NSU7_9BACT</name>
<protein>
    <submittedName>
        <fullName evidence="3">Uncharacterized protein</fullName>
    </submittedName>
</protein>
<feature type="region of interest" description="Disordered" evidence="1">
    <location>
        <begin position="21"/>
        <end position="42"/>
    </location>
</feature>
<keyword evidence="2" id="KW-0472">Membrane</keyword>
<comment type="caution">
    <text evidence="3">The sequence shown here is derived from an EMBL/GenBank/DDBJ whole genome shotgun (WGS) entry which is preliminary data.</text>
</comment>
<evidence type="ECO:0000256" key="2">
    <source>
        <dbReference type="SAM" id="Phobius"/>
    </source>
</evidence>
<evidence type="ECO:0000313" key="4">
    <source>
        <dbReference type="Proteomes" id="UP000605201"/>
    </source>
</evidence>
<evidence type="ECO:0000313" key="3">
    <source>
        <dbReference type="EMBL" id="MBC8433126.1"/>
    </source>
</evidence>
<keyword evidence="2" id="KW-0812">Transmembrane</keyword>
<gene>
    <name evidence="3" type="ORF">H8D96_14555</name>
</gene>
<keyword evidence="2" id="KW-1133">Transmembrane helix</keyword>
<feature type="transmembrane region" description="Helical" evidence="2">
    <location>
        <begin position="75"/>
        <end position="96"/>
    </location>
</feature>
<proteinExistence type="predicted"/>
<accession>A0A8J6NSU7</accession>
<dbReference type="Proteomes" id="UP000605201">
    <property type="component" value="Unassembled WGS sequence"/>
</dbReference>
<dbReference type="EMBL" id="JACNIG010000271">
    <property type="protein sequence ID" value="MBC8433126.1"/>
    <property type="molecule type" value="Genomic_DNA"/>
</dbReference>
<sequence>MFALGLILSGALLGQTEKAGKEGTLKADASRPATEAQKDLQPPKLDLAGKNISEGMDRFGQKAASQFGGWINAEVLAGITWMKLLFCLLLLFVVAVTERLIQAINSC</sequence>
<reference evidence="3 4" key="1">
    <citation type="submission" date="2020-08" db="EMBL/GenBank/DDBJ databases">
        <title>Bridging the membrane lipid divide: bacteria of the FCB group superphylum have the potential to synthesize archaeal ether lipids.</title>
        <authorList>
            <person name="Villanueva L."/>
            <person name="Von Meijenfeldt F.A.B."/>
            <person name="Westbye A.B."/>
            <person name="Yadav S."/>
            <person name="Hopmans E.C."/>
            <person name="Dutilh B.E."/>
            <person name="Sinninghe Damste J.S."/>
        </authorList>
    </citation>
    <scope>NUCLEOTIDE SEQUENCE [LARGE SCALE GENOMIC DNA]</scope>
    <source>
        <strain evidence="3">NIOZ-UU17</strain>
    </source>
</reference>
<organism evidence="3 4">
    <name type="scientific">Candidatus Desulfatibia vada</name>
    <dbReference type="NCBI Taxonomy" id="2841696"/>
    <lineage>
        <taxon>Bacteria</taxon>
        <taxon>Pseudomonadati</taxon>
        <taxon>Thermodesulfobacteriota</taxon>
        <taxon>Desulfobacteria</taxon>
        <taxon>Desulfobacterales</taxon>
        <taxon>Desulfobacterales incertae sedis</taxon>
        <taxon>Candidatus Desulfatibia</taxon>
    </lineage>
</organism>